<dbReference type="Proteomes" id="UP000317650">
    <property type="component" value="Chromosome 6"/>
</dbReference>
<gene>
    <name evidence="2" type="ORF">C4D60_Mb06t35240</name>
</gene>
<feature type="compositionally biased region" description="Low complexity" evidence="1">
    <location>
        <begin position="50"/>
        <end position="62"/>
    </location>
</feature>
<dbReference type="AlphaFoldDB" id="A0A4V4H4E6"/>
<evidence type="ECO:0000256" key="1">
    <source>
        <dbReference type="SAM" id="MobiDB-lite"/>
    </source>
</evidence>
<reference evidence="2 3" key="1">
    <citation type="journal article" date="2019" name="Nat. Plants">
        <title>Genome sequencing of Musa balbisiana reveals subgenome evolution and function divergence in polyploid bananas.</title>
        <authorList>
            <person name="Yao X."/>
        </authorList>
    </citation>
    <scope>NUCLEOTIDE SEQUENCE [LARGE SCALE GENOMIC DNA]</scope>
    <source>
        <strain evidence="3">cv. DH-PKW</strain>
        <tissue evidence="2">Leaves</tissue>
    </source>
</reference>
<accession>A0A4V4H4E6</accession>
<keyword evidence="3" id="KW-1185">Reference proteome</keyword>
<feature type="compositionally biased region" description="Basic and acidic residues" evidence="1">
    <location>
        <begin position="63"/>
        <end position="87"/>
    </location>
</feature>
<proteinExistence type="predicted"/>
<evidence type="ECO:0000313" key="3">
    <source>
        <dbReference type="Proteomes" id="UP000317650"/>
    </source>
</evidence>
<sequence>MQLHNKKPQRRRSNRTRRSDPARRTKEAAGERTDQEFEKQNQITPRNDLSQAAAAAASAGKQASKEERTKTKKGSRADKMPNRETTQRRPYRVTRGRRWDGPSLVKSPEARASSDTGTAAISGPPRPAPIR</sequence>
<protein>
    <submittedName>
        <fullName evidence="2">Uncharacterized protein</fullName>
    </submittedName>
</protein>
<dbReference type="EMBL" id="PYDT01000009">
    <property type="protein sequence ID" value="THU51836.1"/>
    <property type="molecule type" value="Genomic_DNA"/>
</dbReference>
<name>A0A4V4H4E6_MUSBA</name>
<feature type="region of interest" description="Disordered" evidence="1">
    <location>
        <begin position="1"/>
        <end position="131"/>
    </location>
</feature>
<evidence type="ECO:0000313" key="2">
    <source>
        <dbReference type="EMBL" id="THU51836.1"/>
    </source>
</evidence>
<organism evidence="2 3">
    <name type="scientific">Musa balbisiana</name>
    <name type="common">Banana</name>
    <dbReference type="NCBI Taxonomy" id="52838"/>
    <lineage>
        <taxon>Eukaryota</taxon>
        <taxon>Viridiplantae</taxon>
        <taxon>Streptophyta</taxon>
        <taxon>Embryophyta</taxon>
        <taxon>Tracheophyta</taxon>
        <taxon>Spermatophyta</taxon>
        <taxon>Magnoliopsida</taxon>
        <taxon>Liliopsida</taxon>
        <taxon>Zingiberales</taxon>
        <taxon>Musaceae</taxon>
        <taxon>Musa</taxon>
    </lineage>
</organism>
<feature type="compositionally biased region" description="Basic and acidic residues" evidence="1">
    <location>
        <begin position="17"/>
        <end position="39"/>
    </location>
</feature>
<comment type="caution">
    <text evidence="2">The sequence shown here is derived from an EMBL/GenBank/DDBJ whole genome shotgun (WGS) entry which is preliminary data.</text>
</comment>
<feature type="compositionally biased region" description="Polar residues" evidence="1">
    <location>
        <begin position="40"/>
        <end position="49"/>
    </location>
</feature>
<feature type="compositionally biased region" description="Basic residues" evidence="1">
    <location>
        <begin position="1"/>
        <end position="16"/>
    </location>
</feature>